<evidence type="ECO:0000313" key="3">
    <source>
        <dbReference type="EMBL" id="CAP39793.2"/>
    </source>
</evidence>
<dbReference type="RefSeq" id="XP_002636516.2">
    <property type="nucleotide sequence ID" value="XM_002636470.2"/>
</dbReference>
<dbReference type="eggNOG" id="ENOG502T3BV">
    <property type="taxonomic scope" value="Eukaryota"/>
</dbReference>
<feature type="chain" id="PRO_5002730842" evidence="2">
    <location>
        <begin position="18"/>
        <end position="192"/>
    </location>
</feature>
<gene>
    <name evidence="3 5" type="ORF">CBG23192</name>
    <name evidence="3" type="ORF">CBG_23192</name>
</gene>
<organism evidence="3 4">
    <name type="scientific">Caenorhabditis briggsae</name>
    <dbReference type="NCBI Taxonomy" id="6238"/>
    <lineage>
        <taxon>Eukaryota</taxon>
        <taxon>Metazoa</taxon>
        <taxon>Ecdysozoa</taxon>
        <taxon>Nematoda</taxon>
        <taxon>Chromadorea</taxon>
        <taxon>Rhabditida</taxon>
        <taxon>Rhabditina</taxon>
        <taxon>Rhabditomorpha</taxon>
        <taxon>Rhabditoidea</taxon>
        <taxon>Rhabditidae</taxon>
        <taxon>Peloderinae</taxon>
        <taxon>Caenorhabditis</taxon>
    </lineage>
</organism>
<feature type="signal peptide" evidence="2">
    <location>
        <begin position="1"/>
        <end position="17"/>
    </location>
</feature>
<evidence type="ECO:0000313" key="5">
    <source>
        <dbReference type="WormBase" id="CBG23192"/>
    </source>
</evidence>
<evidence type="ECO:0000313" key="4">
    <source>
        <dbReference type="Proteomes" id="UP000008549"/>
    </source>
</evidence>
<protein>
    <submittedName>
        <fullName evidence="3">Protein CBG23192</fullName>
    </submittedName>
</protein>
<proteinExistence type="predicted"/>
<dbReference type="FunCoup" id="A8Y4H3">
    <property type="interactions" value="301"/>
</dbReference>
<feature type="region of interest" description="Disordered" evidence="1">
    <location>
        <begin position="109"/>
        <end position="129"/>
    </location>
</feature>
<reference evidence="3 4" key="1">
    <citation type="journal article" date="2003" name="PLoS Biol.">
        <title>The genome sequence of Caenorhabditis briggsae: a platform for comparative genomics.</title>
        <authorList>
            <person name="Stein L.D."/>
            <person name="Bao Z."/>
            <person name="Blasiar D."/>
            <person name="Blumenthal T."/>
            <person name="Brent M.R."/>
            <person name="Chen N."/>
            <person name="Chinwalla A."/>
            <person name="Clarke L."/>
            <person name="Clee C."/>
            <person name="Coghlan A."/>
            <person name="Coulson A."/>
            <person name="D'Eustachio P."/>
            <person name="Fitch D.H."/>
            <person name="Fulton L.A."/>
            <person name="Fulton R.E."/>
            <person name="Griffiths-Jones S."/>
            <person name="Harris T.W."/>
            <person name="Hillier L.W."/>
            <person name="Kamath R."/>
            <person name="Kuwabara P.E."/>
            <person name="Mardis E.R."/>
            <person name="Marra M.A."/>
            <person name="Miner T.L."/>
            <person name="Minx P."/>
            <person name="Mullikin J.C."/>
            <person name="Plumb R.W."/>
            <person name="Rogers J."/>
            <person name="Schein J.E."/>
            <person name="Sohrmann M."/>
            <person name="Spieth J."/>
            <person name="Stajich J.E."/>
            <person name="Wei C."/>
            <person name="Willey D."/>
            <person name="Wilson R.K."/>
            <person name="Durbin R."/>
            <person name="Waterston R.H."/>
        </authorList>
    </citation>
    <scope>NUCLEOTIDE SEQUENCE [LARGE SCALE GENOMIC DNA]</scope>
    <source>
        <strain evidence="3 4">AF16</strain>
    </source>
</reference>
<dbReference type="OMA" id="MEFVMGR"/>
<reference evidence="3 4" key="2">
    <citation type="journal article" date="2011" name="PLoS Genet.">
        <title>Caenorhabditis briggsae recombinant inbred line genotypes reveal inter-strain incompatibility and the evolution of recombination.</title>
        <authorList>
            <person name="Ross J.A."/>
            <person name="Koboldt D.C."/>
            <person name="Staisch J.E."/>
            <person name="Chamberlin H.M."/>
            <person name="Gupta B.P."/>
            <person name="Miller R.D."/>
            <person name="Baird S.E."/>
            <person name="Haag E.S."/>
        </authorList>
    </citation>
    <scope>NUCLEOTIDE SEQUENCE [LARGE SCALE GENOMIC DNA]</scope>
    <source>
        <strain evidence="3 4">AF16</strain>
    </source>
</reference>
<keyword evidence="2" id="KW-0732">Signal</keyword>
<accession>A8Y4H3</accession>
<dbReference type="KEGG" id="cbr:CBG_23192"/>
<evidence type="ECO:0000256" key="1">
    <source>
        <dbReference type="SAM" id="MobiDB-lite"/>
    </source>
</evidence>
<dbReference type="HOGENOM" id="CLU_1620580_0_0_1"/>
<dbReference type="GeneID" id="8578511"/>
<dbReference type="EMBL" id="HE601533">
    <property type="protein sequence ID" value="CAP39793.2"/>
    <property type="molecule type" value="Genomic_DNA"/>
</dbReference>
<name>A8Y4H3_CAEBR</name>
<dbReference type="AlphaFoldDB" id="A8Y4H3"/>
<dbReference type="CTD" id="8578511"/>
<sequence>MRYFVLLSVLFSEIILAENETTTMEFVPIGKDTSAAIVPVNNKPIESTVVSHKVFKEDGIKYTEIVRRTPSGGIQTSHIKGTVNPSILPVPVPNLSGLMSRIQTRIASRMEVSSPPRKEYYPPDMDPLGRADGPIYHRTTGFEPLPRHPYPPPPYPPMMMYPPSPDSLMGRVGSMTGNILDNVMEFVMGRRR</sequence>
<dbReference type="InParanoid" id="A8Y4H3"/>
<dbReference type="WormBase" id="CBG23192">
    <property type="protein sequence ID" value="CBP27235"/>
    <property type="gene ID" value="WBGene00041594"/>
</dbReference>
<keyword evidence="4" id="KW-1185">Reference proteome</keyword>
<dbReference type="Proteomes" id="UP000008549">
    <property type="component" value="Unassembled WGS sequence"/>
</dbReference>
<evidence type="ECO:0000256" key="2">
    <source>
        <dbReference type="SAM" id="SignalP"/>
    </source>
</evidence>
<dbReference type="STRING" id="6238.A8Y4H3"/>